<keyword evidence="5" id="KW-0997">Cell inner membrane</keyword>
<dbReference type="PANTHER" id="PTHR30413">
    <property type="entry name" value="INNER MEMBRANE TRANSPORT PERMEASE"/>
    <property type="match status" value="1"/>
</dbReference>
<evidence type="ECO:0000256" key="2">
    <source>
        <dbReference type="ARBA" id="ARBA00007783"/>
    </source>
</evidence>
<comment type="caution">
    <text evidence="11">The sequence shown here is derived from an EMBL/GenBank/DDBJ whole genome shotgun (WGS) entry which is preliminary data.</text>
</comment>
<feature type="transmembrane region" description="Helical" evidence="9">
    <location>
        <begin position="260"/>
        <end position="281"/>
    </location>
</feature>
<feature type="transmembrane region" description="Helical" evidence="9">
    <location>
        <begin position="144"/>
        <end position="162"/>
    </location>
</feature>
<name>A0ABQ6IL66_9MICO</name>
<evidence type="ECO:0000256" key="7">
    <source>
        <dbReference type="ARBA" id="ARBA00022989"/>
    </source>
</evidence>
<feature type="transmembrane region" description="Helical" evidence="9">
    <location>
        <begin position="219"/>
        <end position="240"/>
    </location>
</feature>
<feature type="transmembrane region" description="Helical" evidence="9">
    <location>
        <begin position="58"/>
        <end position="78"/>
    </location>
</feature>
<accession>A0ABQ6IL66</accession>
<organism evidence="11 12">
    <name type="scientific">Mobilicoccus caccae</name>
    <dbReference type="NCBI Taxonomy" id="1859295"/>
    <lineage>
        <taxon>Bacteria</taxon>
        <taxon>Bacillati</taxon>
        <taxon>Actinomycetota</taxon>
        <taxon>Actinomycetes</taxon>
        <taxon>Micrococcales</taxon>
        <taxon>Dermatophilaceae</taxon>
        <taxon>Mobilicoccus</taxon>
    </lineage>
</organism>
<evidence type="ECO:0000256" key="9">
    <source>
        <dbReference type="RuleBase" id="RU361157"/>
    </source>
</evidence>
<dbReference type="PANTHER" id="PTHR30413:SF8">
    <property type="entry name" value="TRANSPORT PERMEASE PROTEIN"/>
    <property type="match status" value="1"/>
</dbReference>
<keyword evidence="3 9" id="KW-0813">Transport</keyword>
<evidence type="ECO:0000313" key="11">
    <source>
        <dbReference type="EMBL" id="GMA38645.1"/>
    </source>
</evidence>
<proteinExistence type="inferred from homology"/>
<protein>
    <recommendedName>
        <fullName evidence="9">Transport permease protein</fullName>
    </recommendedName>
</protein>
<keyword evidence="12" id="KW-1185">Reference proteome</keyword>
<dbReference type="EMBL" id="BSUO01000001">
    <property type="protein sequence ID" value="GMA38645.1"/>
    <property type="molecule type" value="Genomic_DNA"/>
</dbReference>
<evidence type="ECO:0000256" key="4">
    <source>
        <dbReference type="ARBA" id="ARBA00022475"/>
    </source>
</evidence>
<evidence type="ECO:0000256" key="6">
    <source>
        <dbReference type="ARBA" id="ARBA00022692"/>
    </source>
</evidence>
<dbReference type="Pfam" id="PF01061">
    <property type="entry name" value="ABC2_membrane"/>
    <property type="match status" value="1"/>
</dbReference>
<dbReference type="RefSeq" id="WP_284302702.1">
    <property type="nucleotide sequence ID" value="NZ_BSUO01000001.1"/>
</dbReference>
<reference evidence="12" key="1">
    <citation type="journal article" date="2019" name="Int. J. Syst. Evol. Microbiol.">
        <title>The Global Catalogue of Microorganisms (GCM) 10K type strain sequencing project: providing services to taxonomists for standard genome sequencing and annotation.</title>
        <authorList>
            <consortium name="The Broad Institute Genomics Platform"/>
            <consortium name="The Broad Institute Genome Sequencing Center for Infectious Disease"/>
            <person name="Wu L."/>
            <person name="Ma J."/>
        </authorList>
    </citation>
    <scope>NUCLEOTIDE SEQUENCE [LARGE SCALE GENOMIC DNA]</scope>
    <source>
        <strain evidence="12">NBRC 113072</strain>
    </source>
</reference>
<feature type="transmembrane region" description="Helical" evidence="9">
    <location>
        <begin position="90"/>
        <end position="108"/>
    </location>
</feature>
<evidence type="ECO:0000256" key="1">
    <source>
        <dbReference type="ARBA" id="ARBA00004429"/>
    </source>
</evidence>
<dbReference type="InterPro" id="IPR047817">
    <property type="entry name" value="ABC2_TM_bact-type"/>
</dbReference>
<keyword evidence="8 9" id="KW-0472">Membrane</keyword>
<keyword evidence="4 9" id="KW-1003">Cell membrane</keyword>
<dbReference type="InterPro" id="IPR013525">
    <property type="entry name" value="ABC2_TM"/>
</dbReference>
<evidence type="ECO:0000259" key="10">
    <source>
        <dbReference type="PROSITE" id="PS51012"/>
    </source>
</evidence>
<evidence type="ECO:0000256" key="3">
    <source>
        <dbReference type="ARBA" id="ARBA00022448"/>
    </source>
</evidence>
<dbReference type="PROSITE" id="PS51012">
    <property type="entry name" value="ABC_TM2"/>
    <property type="match status" value="1"/>
</dbReference>
<dbReference type="Proteomes" id="UP001157126">
    <property type="component" value="Unassembled WGS sequence"/>
</dbReference>
<gene>
    <name evidence="11" type="ORF">GCM10025883_06900</name>
</gene>
<keyword evidence="7 9" id="KW-1133">Transmembrane helix</keyword>
<evidence type="ECO:0000313" key="12">
    <source>
        <dbReference type="Proteomes" id="UP001157126"/>
    </source>
</evidence>
<sequence length="290" mass="32400">MSAVTTPHGDDAPIYHRYEPHKAGMPPLRTYLRELWRRREFAVETSKANMRAANTRTFFGQAWLIINPLLLALVYYILVDVLRGRAGEPFDASFFAHLTAGLFVFYFFQGAVNTGASSVTGAGKVILNTAMPRLLLPIAAVRTGFYRFLPTVPVYFIFHILAGNPWTLATFVVAPIFLLLLTIFATGLAALFAALQVYFRDAASFLPYVMRIWLYSSPVLWTIDQLPAALAPFAAFNPLYALVGGYNEALQQGIFPAPEIWLLALAWAFGALVLGCVYFLMRERDFAVRL</sequence>
<evidence type="ECO:0000256" key="8">
    <source>
        <dbReference type="ARBA" id="ARBA00023136"/>
    </source>
</evidence>
<keyword evidence="6 9" id="KW-0812">Transmembrane</keyword>
<comment type="subcellular location">
    <subcellularLocation>
        <location evidence="1">Cell inner membrane</location>
        <topology evidence="1">Multi-pass membrane protein</topology>
    </subcellularLocation>
    <subcellularLocation>
        <location evidence="9">Cell membrane</location>
        <topology evidence="9">Multi-pass membrane protein</topology>
    </subcellularLocation>
</comment>
<feature type="domain" description="ABC transmembrane type-2" evidence="10">
    <location>
        <begin position="59"/>
        <end position="284"/>
    </location>
</feature>
<evidence type="ECO:0000256" key="5">
    <source>
        <dbReference type="ARBA" id="ARBA00022519"/>
    </source>
</evidence>
<feature type="transmembrane region" description="Helical" evidence="9">
    <location>
        <begin position="168"/>
        <end position="199"/>
    </location>
</feature>
<comment type="similarity">
    <text evidence="2 9">Belongs to the ABC-2 integral membrane protein family.</text>
</comment>